<dbReference type="Gene3D" id="1.10.260.40">
    <property type="entry name" value="lambda repressor-like DNA-binding domains"/>
    <property type="match status" value="1"/>
</dbReference>
<dbReference type="PANTHER" id="PTHR30146">
    <property type="entry name" value="LACI-RELATED TRANSCRIPTIONAL REPRESSOR"/>
    <property type="match status" value="1"/>
</dbReference>
<gene>
    <name evidence="6" type="primary">txxe 394-ccpA</name>
    <name evidence="6" type="ORF">TXXE_00930</name>
</gene>
<keyword evidence="3" id="KW-0804">Transcription</keyword>
<evidence type="ECO:0000256" key="2">
    <source>
        <dbReference type="ARBA" id="ARBA00023125"/>
    </source>
</evidence>
<dbReference type="CDD" id="cd01392">
    <property type="entry name" value="HTH_LacI"/>
    <property type="match status" value="1"/>
</dbReference>
<evidence type="ECO:0000256" key="3">
    <source>
        <dbReference type="ARBA" id="ARBA00023163"/>
    </source>
</evidence>
<reference evidence="6 7" key="1">
    <citation type="submission" date="2021-04" db="EMBL/GenBank/DDBJ databases">
        <authorList>
            <person name="Rakotoarivonina H."/>
        </authorList>
    </citation>
    <scope>NUCLEOTIDE SEQUENCE [LARGE SCALE GENOMIC DNA]</scope>
    <source>
        <strain evidence="6 7">XE</strain>
    </source>
</reference>
<dbReference type="PROSITE" id="PS50943">
    <property type="entry name" value="HTH_CROC1"/>
    <property type="match status" value="1"/>
</dbReference>
<evidence type="ECO:0000313" key="7">
    <source>
        <dbReference type="Proteomes" id="UP000681526"/>
    </source>
</evidence>
<evidence type="ECO:0000259" key="5">
    <source>
        <dbReference type="PROSITE" id="PS50943"/>
    </source>
</evidence>
<name>A0ABM8UZG7_THEXY</name>
<proteinExistence type="predicted"/>
<dbReference type="PANTHER" id="PTHR30146:SF109">
    <property type="entry name" value="HTH-TYPE TRANSCRIPTIONAL REGULATOR GALS"/>
    <property type="match status" value="1"/>
</dbReference>
<evidence type="ECO:0000259" key="4">
    <source>
        <dbReference type="PROSITE" id="PS50932"/>
    </source>
</evidence>
<dbReference type="PROSITE" id="PS00356">
    <property type="entry name" value="HTH_LACI_1"/>
    <property type="match status" value="1"/>
</dbReference>
<organism evidence="6 7">
    <name type="scientific">Thermobacillus xylanilyticus</name>
    <dbReference type="NCBI Taxonomy" id="76633"/>
    <lineage>
        <taxon>Bacteria</taxon>
        <taxon>Bacillati</taxon>
        <taxon>Bacillota</taxon>
        <taxon>Bacilli</taxon>
        <taxon>Bacillales</taxon>
        <taxon>Paenibacillaceae</taxon>
        <taxon>Thermobacillus</taxon>
    </lineage>
</organism>
<feature type="domain" description="HTH cro/C1-type" evidence="5">
    <location>
        <begin position="6"/>
        <end position="53"/>
    </location>
</feature>
<dbReference type="InterPro" id="IPR001387">
    <property type="entry name" value="Cro/C1-type_HTH"/>
</dbReference>
<keyword evidence="1" id="KW-0805">Transcription regulation</keyword>
<evidence type="ECO:0000313" key="6">
    <source>
        <dbReference type="EMBL" id="CAG5076748.1"/>
    </source>
</evidence>
<accession>A0ABM8UZG7</accession>
<dbReference type="PRINTS" id="PR00036">
    <property type="entry name" value="HTHLACI"/>
</dbReference>
<keyword evidence="7" id="KW-1185">Reference proteome</keyword>
<evidence type="ECO:0000256" key="1">
    <source>
        <dbReference type="ARBA" id="ARBA00023015"/>
    </source>
</evidence>
<feature type="domain" description="HTH lacI-type" evidence="4">
    <location>
        <begin position="9"/>
        <end position="63"/>
    </location>
</feature>
<dbReference type="Proteomes" id="UP000681526">
    <property type="component" value="Unassembled WGS sequence"/>
</dbReference>
<dbReference type="InterPro" id="IPR010982">
    <property type="entry name" value="Lambda_DNA-bd_dom_sf"/>
</dbReference>
<dbReference type="Pfam" id="PF13377">
    <property type="entry name" value="Peripla_BP_3"/>
    <property type="match status" value="1"/>
</dbReference>
<protein>
    <submittedName>
        <fullName evidence="6">Catabolite control protein A,Transcriptional regulators</fullName>
    </submittedName>
</protein>
<dbReference type="InterPro" id="IPR028082">
    <property type="entry name" value="Peripla_BP_I"/>
</dbReference>
<dbReference type="SUPFAM" id="SSF47413">
    <property type="entry name" value="lambda repressor-like DNA-binding domains"/>
    <property type="match status" value="1"/>
</dbReference>
<comment type="caution">
    <text evidence="6">The sequence shown here is derived from an EMBL/GenBank/DDBJ whole genome shotgun (WGS) entry which is preliminary data.</text>
</comment>
<dbReference type="InterPro" id="IPR046335">
    <property type="entry name" value="LacI/GalR-like_sensor"/>
</dbReference>
<dbReference type="InterPro" id="IPR000843">
    <property type="entry name" value="HTH_LacI"/>
</dbReference>
<dbReference type="PROSITE" id="PS50932">
    <property type="entry name" value="HTH_LACI_2"/>
    <property type="match status" value="1"/>
</dbReference>
<dbReference type="SUPFAM" id="SSF53822">
    <property type="entry name" value="Periplasmic binding protein-like I"/>
    <property type="match status" value="1"/>
</dbReference>
<dbReference type="Gene3D" id="3.40.50.2300">
    <property type="match status" value="2"/>
</dbReference>
<dbReference type="Pfam" id="PF00356">
    <property type="entry name" value="LacI"/>
    <property type="match status" value="1"/>
</dbReference>
<dbReference type="SMART" id="SM00354">
    <property type="entry name" value="HTH_LACI"/>
    <property type="match status" value="1"/>
</dbReference>
<dbReference type="EMBL" id="CAJRAY010000002">
    <property type="protein sequence ID" value="CAG5076748.1"/>
    <property type="molecule type" value="Genomic_DNA"/>
</dbReference>
<sequence length="336" mass="37989">MEADVKKRITMKEIARLANVSQATVSRVINGNPDVNEELAARVLKVIEEVGYVPNQTAQTLKRNQSKLIGVSVSEMYNPYFVELVDHLEDKARKLGYNIILHNSKHNPILEWENIQNFLTRQIDGCIIVPTGSYNLERLSKLPIPVVSITQTVSSLDSVAIDHMKAGKLAAASFIKAGHTSFAYIGKSDDEKYLGFASVLYEHQLPVSDVRVFELEQTSNDNFLVRQGIERHFRQFETFPFTCVFTENDIVALECIKLIEERGLKVPEDISVIGFDDTYLSKIMGISSIHQPIEDMVSTSLELLINRIEEKLSPDIVSIQLEPTLMTRKSSNHRRI</sequence>
<keyword evidence="2" id="KW-0238">DNA-binding</keyword>